<protein>
    <submittedName>
        <fullName evidence="2">Uncharacterized protein</fullName>
    </submittedName>
</protein>
<accession>A0A0D1Y9V2</accession>
<gene>
    <name evidence="2" type="ORF">PV11_09344</name>
</gene>
<dbReference type="HOGENOM" id="CLU_1570678_0_0_1"/>
<reference evidence="2 3" key="1">
    <citation type="submission" date="2015-01" db="EMBL/GenBank/DDBJ databases">
        <title>The Genome Sequence of Exophiala sideris CBS121828.</title>
        <authorList>
            <consortium name="The Broad Institute Genomics Platform"/>
            <person name="Cuomo C."/>
            <person name="de Hoog S."/>
            <person name="Gorbushina A."/>
            <person name="Stielow B."/>
            <person name="Teixiera M."/>
            <person name="Abouelleil A."/>
            <person name="Chapman S.B."/>
            <person name="Priest M."/>
            <person name="Young S.K."/>
            <person name="Wortman J."/>
            <person name="Nusbaum C."/>
            <person name="Birren B."/>
        </authorList>
    </citation>
    <scope>NUCLEOTIDE SEQUENCE [LARGE SCALE GENOMIC DNA]</scope>
    <source>
        <strain evidence="2 3">CBS 121828</strain>
    </source>
</reference>
<evidence type="ECO:0000313" key="2">
    <source>
        <dbReference type="EMBL" id="KIV77554.1"/>
    </source>
</evidence>
<evidence type="ECO:0000313" key="3">
    <source>
        <dbReference type="Proteomes" id="UP000053599"/>
    </source>
</evidence>
<dbReference type="AlphaFoldDB" id="A0A0D1Y9V2"/>
<dbReference type="EMBL" id="KN846954">
    <property type="protein sequence ID" value="KIV77554.1"/>
    <property type="molecule type" value="Genomic_DNA"/>
</dbReference>
<name>A0A0D1Y9V2_9EURO</name>
<proteinExistence type="predicted"/>
<dbReference type="Proteomes" id="UP000053599">
    <property type="component" value="Unassembled WGS sequence"/>
</dbReference>
<feature type="compositionally biased region" description="Acidic residues" evidence="1">
    <location>
        <begin position="98"/>
        <end position="107"/>
    </location>
</feature>
<sequence>MVSIVKHLGVVIRTVQVNEWWTGRRLPAGVRDWSGYLTFIEKTLPSGDVGSVHMSTMLGFLIYQKSIWETDRPKNERSLPRAHLLSTKSINPSRSEDEVAQDLEATDSDLQQSSRDDLWVENMPVNLNWTAIQSGVSKAYLEMFGFRSIEGQVLEMRSQCKTCRQSSECR</sequence>
<evidence type="ECO:0000256" key="1">
    <source>
        <dbReference type="SAM" id="MobiDB-lite"/>
    </source>
</evidence>
<organism evidence="2 3">
    <name type="scientific">Exophiala sideris</name>
    <dbReference type="NCBI Taxonomy" id="1016849"/>
    <lineage>
        <taxon>Eukaryota</taxon>
        <taxon>Fungi</taxon>
        <taxon>Dikarya</taxon>
        <taxon>Ascomycota</taxon>
        <taxon>Pezizomycotina</taxon>
        <taxon>Eurotiomycetes</taxon>
        <taxon>Chaetothyriomycetidae</taxon>
        <taxon>Chaetothyriales</taxon>
        <taxon>Herpotrichiellaceae</taxon>
        <taxon>Exophiala</taxon>
    </lineage>
</organism>
<feature type="region of interest" description="Disordered" evidence="1">
    <location>
        <begin position="79"/>
        <end position="110"/>
    </location>
</feature>